<protein>
    <submittedName>
        <fullName evidence="2">DUF4446 family protein</fullName>
    </submittedName>
</protein>
<dbReference type="AlphaFoldDB" id="A0A4Z0R3I9"/>
<keyword evidence="1" id="KW-1133">Transmembrane helix</keyword>
<dbReference type="OrthoDB" id="5244042at2"/>
<dbReference type="EMBL" id="SPQQ01000007">
    <property type="protein sequence ID" value="TGE36703.1"/>
    <property type="molecule type" value="Genomic_DNA"/>
</dbReference>
<proteinExistence type="predicted"/>
<dbReference type="Proteomes" id="UP000298460">
    <property type="component" value="Unassembled WGS sequence"/>
</dbReference>
<keyword evidence="1" id="KW-0472">Membrane</keyword>
<dbReference type="Pfam" id="PF14584">
    <property type="entry name" value="DUF4446"/>
    <property type="match status" value="1"/>
</dbReference>
<comment type="caution">
    <text evidence="2">The sequence shown here is derived from an EMBL/GenBank/DDBJ whole genome shotgun (WGS) entry which is preliminary data.</text>
</comment>
<sequence>MPLHWWGICALALLLVIAFIINILFYRRLNRRMKLFESSSITLQTFMSGHQLDTLLQENIQKLIDQEQEINRIDTRLSKAEIKLRASVDRAELIRFRAFENVGSDLSFAFALLNQEGSGVVLSSIHNREEARVYAKPVKEGISTYSLTGEEKEVIDRAMLGQKI</sequence>
<keyword evidence="1" id="KW-0812">Transmembrane</keyword>
<evidence type="ECO:0000313" key="3">
    <source>
        <dbReference type="Proteomes" id="UP000298460"/>
    </source>
</evidence>
<dbReference type="InterPro" id="IPR027981">
    <property type="entry name" value="DUF4446"/>
</dbReference>
<accession>A0A4Z0R3I9</accession>
<reference evidence="2 3" key="1">
    <citation type="submission" date="2019-03" db="EMBL/GenBank/DDBJ databases">
        <title>Draft Genome Sequence of Desulfosporosinus fructosivorans Strain 63.6F, Isolated from Marine Sediment in the Baltic Sea.</title>
        <authorList>
            <person name="Hausmann B."/>
            <person name="Vandieken V."/>
            <person name="Pjevac P."/>
            <person name="Schreck K."/>
            <person name="Herbold C.W."/>
            <person name="Loy A."/>
        </authorList>
    </citation>
    <scope>NUCLEOTIDE SEQUENCE [LARGE SCALE GENOMIC DNA]</scope>
    <source>
        <strain evidence="2 3">63.6F</strain>
    </source>
</reference>
<evidence type="ECO:0000256" key="1">
    <source>
        <dbReference type="SAM" id="Phobius"/>
    </source>
</evidence>
<dbReference type="RefSeq" id="WP_135549927.1">
    <property type="nucleotide sequence ID" value="NZ_SPQQ01000007.1"/>
</dbReference>
<gene>
    <name evidence="2" type="ORF">E4K67_19045</name>
</gene>
<keyword evidence="3" id="KW-1185">Reference proteome</keyword>
<evidence type="ECO:0000313" key="2">
    <source>
        <dbReference type="EMBL" id="TGE36703.1"/>
    </source>
</evidence>
<feature type="transmembrane region" description="Helical" evidence="1">
    <location>
        <begin position="6"/>
        <end position="26"/>
    </location>
</feature>
<name>A0A4Z0R3I9_9FIRM</name>
<organism evidence="2 3">
    <name type="scientific">Desulfosporosinus fructosivorans</name>
    <dbReference type="NCBI Taxonomy" id="2018669"/>
    <lineage>
        <taxon>Bacteria</taxon>
        <taxon>Bacillati</taxon>
        <taxon>Bacillota</taxon>
        <taxon>Clostridia</taxon>
        <taxon>Eubacteriales</taxon>
        <taxon>Desulfitobacteriaceae</taxon>
        <taxon>Desulfosporosinus</taxon>
    </lineage>
</organism>